<evidence type="ECO:0000256" key="2">
    <source>
        <dbReference type="SAM" id="SignalP"/>
    </source>
</evidence>
<dbReference type="PANTHER" id="PTHR31048">
    <property type="entry name" value="OS03G0233200 PROTEIN"/>
    <property type="match status" value="1"/>
</dbReference>
<dbReference type="PROSITE" id="PS51367">
    <property type="entry name" value="THAUMATIN_2"/>
    <property type="match status" value="1"/>
</dbReference>
<organism evidence="3 4">
    <name type="scientific">Adiantum capillus-veneris</name>
    <name type="common">Maidenhair fern</name>
    <dbReference type="NCBI Taxonomy" id="13818"/>
    <lineage>
        <taxon>Eukaryota</taxon>
        <taxon>Viridiplantae</taxon>
        <taxon>Streptophyta</taxon>
        <taxon>Embryophyta</taxon>
        <taxon>Tracheophyta</taxon>
        <taxon>Polypodiopsida</taxon>
        <taxon>Polypodiidae</taxon>
        <taxon>Polypodiales</taxon>
        <taxon>Pteridineae</taxon>
        <taxon>Pteridaceae</taxon>
        <taxon>Vittarioideae</taxon>
        <taxon>Adiantum</taxon>
    </lineage>
</organism>
<reference evidence="3" key="1">
    <citation type="submission" date="2021-01" db="EMBL/GenBank/DDBJ databases">
        <title>Adiantum capillus-veneris genome.</title>
        <authorList>
            <person name="Fang Y."/>
            <person name="Liao Q."/>
        </authorList>
    </citation>
    <scope>NUCLEOTIDE SEQUENCE</scope>
    <source>
        <strain evidence="3">H3</strain>
        <tissue evidence="3">Leaf</tissue>
    </source>
</reference>
<evidence type="ECO:0008006" key="5">
    <source>
        <dbReference type="Google" id="ProtNLM"/>
    </source>
</evidence>
<accession>A0A9D4V346</accession>
<protein>
    <recommendedName>
        <fullName evidence="5">Thaumatin-like protein</fullName>
    </recommendedName>
</protein>
<keyword evidence="4" id="KW-1185">Reference proteome</keyword>
<dbReference type="Pfam" id="PF00314">
    <property type="entry name" value="Thaumatin"/>
    <property type="match status" value="1"/>
</dbReference>
<dbReference type="SMART" id="SM00205">
    <property type="entry name" value="THN"/>
    <property type="match status" value="1"/>
</dbReference>
<dbReference type="PIRSF" id="PIRSF002703">
    <property type="entry name" value="Thaumatin"/>
    <property type="match status" value="1"/>
</dbReference>
<dbReference type="EMBL" id="JABFUD020000006">
    <property type="protein sequence ID" value="KAI5078531.1"/>
    <property type="molecule type" value="Genomic_DNA"/>
</dbReference>
<dbReference type="OrthoDB" id="1906900at2759"/>
<feature type="signal peptide" evidence="2">
    <location>
        <begin position="1"/>
        <end position="16"/>
    </location>
</feature>
<dbReference type="PRINTS" id="PR00347">
    <property type="entry name" value="THAUMATIN"/>
</dbReference>
<evidence type="ECO:0000313" key="4">
    <source>
        <dbReference type="Proteomes" id="UP000886520"/>
    </source>
</evidence>
<dbReference type="Proteomes" id="UP000886520">
    <property type="component" value="Chromosome 6"/>
</dbReference>
<evidence type="ECO:0000313" key="3">
    <source>
        <dbReference type="EMBL" id="KAI5078531.1"/>
    </source>
</evidence>
<sequence length="176" mass="18029">MRPAMALLLLAACVIAVSVMRDDMGGEAITVRFHNQCGSTVCAKYWVPNSSIGGSCSEQGSGGTWTVGVDAGWSDANIWAINGGCSGQACNTGPPSGVTQFEFTIAGFGGNDYYDVSVLEGFNFGMRVVPTNGGCPSIICQGTTAATCPSGFYPGGPDATKSCGTGTTDYDVYLCP</sequence>
<evidence type="ECO:0000256" key="1">
    <source>
        <dbReference type="PIRSR" id="PIRSR002703-1"/>
    </source>
</evidence>
<dbReference type="AlphaFoldDB" id="A0A9D4V346"/>
<dbReference type="Gene3D" id="2.60.110.10">
    <property type="entry name" value="Thaumatin"/>
    <property type="match status" value="1"/>
</dbReference>
<gene>
    <name evidence="3" type="ORF">GOP47_0006202</name>
</gene>
<dbReference type="InterPro" id="IPR037176">
    <property type="entry name" value="Osmotin/thaumatin-like_sf"/>
</dbReference>
<comment type="caution">
    <text evidence="3">The sequence shown here is derived from an EMBL/GenBank/DDBJ whole genome shotgun (WGS) entry which is preliminary data.</text>
</comment>
<feature type="chain" id="PRO_5039285892" description="Thaumatin-like protein" evidence="2">
    <location>
        <begin position="17"/>
        <end position="176"/>
    </location>
</feature>
<keyword evidence="2" id="KW-0732">Signal</keyword>
<dbReference type="SUPFAM" id="SSF49870">
    <property type="entry name" value="Osmotin, thaumatin-like protein"/>
    <property type="match status" value="1"/>
</dbReference>
<feature type="disulfide bond" evidence="1">
    <location>
        <begin position="85"/>
        <end position="90"/>
    </location>
</feature>
<keyword evidence="1" id="KW-1015">Disulfide bond</keyword>
<dbReference type="InterPro" id="IPR001938">
    <property type="entry name" value="Thaumatin"/>
</dbReference>
<name>A0A9D4V346_ADICA</name>
<proteinExistence type="predicted"/>